<dbReference type="AlphaFoldDB" id="A0A6M1LUZ8"/>
<evidence type="ECO:0000256" key="1">
    <source>
        <dbReference type="SAM" id="Coils"/>
    </source>
</evidence>
<proteinExistence type="predicted"/>
<accession>A0A6M1LUZ8</accession>
<reference evidence="2 3" key="2">
    <citation type="submission" date="2020-03" db="EMBL/GenBank/DDBJ databases">
        <title>Roseomonas stagni sp. nov., isolated from pond water in Japan.</title>
        <authorList>
            <person name="Furuhata K."/>
            <person name="Miyamoto H."/>
            <person name="Goto K."/>
        </authorList>
    </citation>
    <scope>NUCLEOTIDE SEQUENCE [LARGE SCALE GENOMIC DNA]</scope>
    <source>
        <strain evidence="2 3">PeD5</strain>
    </source>
</reference>
<evidence type="ECO:0000313" key="2">
    <source>
        <dbReference type="EMBL" id="NGM24300.1"/>
    </source>
</evidence>
<reference evidence="2 3" key="1">
    <citation type="submission" date="2020-02" db="EMBL/GenBank/DDBJ databases">
        <authorList>
            <person name="Kim H.M."/>
            <person name="Jeon C.O."/>
        </authorList>
    </citation>
    <scope>NUCLEOTIDE SEQUENCE [LARGE SCALE GENOMIC DNA]</scope>
    <source>
        <strain evidence="2 3">PeD5</strain>
    </source>
</reference>
<organism evidence="2 3">
    <name type="scientific">Falsiroseomonas algicola</name>
    <dbReference type="NCBI Taxonomy" id="2716930"/>
    <lineage>
        <taxon>Bacteria</taxon>
        <taxon>Pseudomonadati</taxon>
        <taxon>Pseudomonadota</taxon>
        <taxon>Alphaproteobacteria</taxon>
        <taxon>Acetobacterales</taxon>
        <taxon>Roseomonadaceae</taxon>
        <taxon>Falsiroseomonas</taxon>
    </lineage>
</organism>
<name>A0A6M1LUZ8_9PROT</name>
<gene>
    <name evidence="2" type="ORF">G3576_30200</name>
</gene>
<dbReference type="InterPro" id="IPR036388">
    <property type="entry name" value="WH-like_DNA-bd_sf"/>
</dbReference>
<feature type="coiled-coil region" evidence="1">
    <location>
        <begin position="34"/>
        <end position="61"/>
    </location>
</feature>
<keyword evidence="3" id="KW-1185">Reference proteome</keyword>
<dbReference type="Gene3D" id="1.10.10.10">
    <property type="entry name" value="Winged helix-like DNA-binding domain superfamily/Winged helix DNA-binding domain"/>
    <property type="match status" value="1"/>
</dbReference>
<dbReference type="EMBL" id="JAAIKB010000030">
    <property type="protein sequence ID" value="NGM24300.1"/>
    <property type="molecule type" value="Genomic_DNA"/>
</dbReference>
<dbReference type="RefSeq" id="WP_164698211.1">
    <property type="nucleotide sequence ID" value="NZ_JAAIKB010000030.1"/>
</dbReference>
<sequence>MLILVAFSEPCMGGLRCKMAVRNIETQSASSSLEEEIAARIAEVERRIYELTQERETLGRLLLKARQSRPGVRDVTRRNSVSRILIEQQIVALLKNRQKPASVAQLFKAARSADPNLKEGTFRSYLHRLFEKGLVQKAGRRGYWIHP</sequence>
<comment type="caution">
    <text evidence="2">The sequence shown here is derived from an EMBL/GenBank/DDBJ whole genome shotgun (WGS) entry which is preliminary data.</text>
</comment>
<protein>
    <submittedName>
        <fullName evidence="2">Uncharacterized protein</fullName>
    </submittedName>
</protein>
<evidence type="ECO:0000313" key="3">
    <source>
        <dbReference type="Proteomes" id="UP000475385"/>
    </source>
</evidence>
<keyword evidence="1" id="KW-0175">Coiled coil</keyword>
<dbReference type="Proteomes" id="UP000475385">
    <property type="component" value="Unassembled WGS sequence"/>
</dbReference>